<feature type="domain" description="Pectinesterase inhibitor" evidence="5">
    <location>
        <begin position="27"/>
        <end position="168"/>
    </location>
</feature>
<evidence type="ECO:0000313" key="7">
    <source>
        <dbReference type="Proteomes" id="UP001188597"/>
    </source>
</evidence>
<comment type="caution">
    <text evidence="6">The sequence shown here is derived from an EMBL/GenBank/DDBJ whole genome shotgun (WGS) entry which is preliminary data.</text>
</comment>
<accession>A0AA88WP53</accession>
<dbReference type="PANTHER" id="PTHR36710">
    <property type="entry name" value="PECTINESTERASE INHIBITOR-LIKE"/>
    <property type="match status" value="1"/>
</dbReference>
<dbReference type="SUPFAM" id="SSF101148">
    <property type="entry name" value="Plant invertase/pectin methylesterase inhibitor"/>
    <property type="match status" value="1"/>
</dbReference>
<dbReference type="AlphaFoldDB" id="A0AA88WP53"/>
<feature type="signal peptide" evidence="4">
    <location>
        <begin position="1"/>
        <end position="24"/>
    </location>
</feature>
<protein>
    <recommendedName>
        <fullName evidence="5">Pectinesterase inhibitor domain-containing protein</fullName>
    </recommendedName>
</protein>
<evidence type="ECO:0000256" key="2">
    <source>
        <dbReference type="ARBA" id="ARBA00023157"/>
    </source>
</evidence>
<keyword evidence="2" id="KW-1015">Disulfide bond</keyword>
<dbReference type="InterPro" id="IPR035513">
    <property type="entry name" value="Invertase/methylesterase_inhib"/>
</dbReference>
<sequence length="248" mass="28504">MASCSRSILLPLLLVFLVIHPSFCDDDTQSLIRDICRQTLDFTVCNDIFQKNLPSPRTNVVGLAQITVTQSLLFASDMSIFIHRTKEGERDKTRRDLYTICEEGYSVIMDLFEEADRSFAQGDYRDVVDLEHQSTRPINDCGTNVKINQELIDKNRHMALLVNMAMNLLISEEQVDSKWGYHRPETYQIIRQKSDQNHALYHQSSSPNILYLQLLSIGSQKTADAEVAFHAYQVQKKNLIFLLDLCQI</sequence>
<dbReference type="SMART" id="SM00856">
    <property type="entry name" value="PMEI"/>
    <property type="match status" value="1"/>
</dbReference>
<evidence type="ECO:0000256" key="1">
    <source>
        <dbReference type="ARBA" id="ARBA00022729"/>
    </source>
</evidence>
<dbReference type="NCBIfam" id="TIGR01614">
    <property type="entry name" value="PME_inhib"/>
    <property type="match status" value="1"/>
</dbReference>
<dbReference type="CDD" id="cd15797">
    <property type="entry name" value="PMEI"/>
    <property type="match status" value="1"/>
</dbReference>
<dbReference type="GO" id="GO:0046910">
    <property type="term" value="F:pectinesterase inhibitor activity"/>
    <property type="evidence" value="ECO:0007669"/>
    <property type="project" value="InterPro"/>
</dbReference>
<evidence type="ECO:0000259" key="5">
    <source>
        <dbReference type="SMART" id="SM00856"/>
    </source>
</evidence>
<gene>
    <name evidence="6" type="ORF">RJ639_037888</name>
</gene>
<keyword evidence="7" id="KW-1185">Reference proteome</keyword>
<evidence type="ECO:0000256" key="4">
    <source>
        <dbReference type="SAM" id="SignalP"/>
    </source>
</evidence>
<evidence type="ECO:0000256" key="3">
    <source>
        <dbReference type="ARBA" id="ARBA00038471"/>
    </source>
</evidence>
<evidence type="ECO:0000313" key="6">
    <source>
        <dbReference type="EMBL" id="KAK3029365.1"/>
    </source>
</evidence>
<dbReference type="EMBL" id="JAVXUP010000381">
    <property type="protein sequence ID" value="KAK3029365.1"/>
    <property type="molecule type" value="Genomic_DNA"/>
</dbReference>
<comment type="similarity">
    <text evidence="3">Belongs to the PMEI family.</text>
</comment>
<feature type="chain" id="PRO_5041668441" description="Pectinesterase inhibitor domain-containing protein" evidence="4">
    <location>
        <begin position="25"/>
        <end position="248"/>
    </location>
</feature>
<dbReference type="InterPro" id="IPR052421">
    <property type="entry name" value="PCW_Enzyme_Inhibitor"/>
</dbReference>
<dbReference type="Pfam" id="PF04043">
    <property type="entry name" value="PMEI"/>
    <property type="match status" value="1"/>
</dbReference>
<dbReference type="InterPro" id="IPR006501">
    <property type="entry name" value="Pectinesterase_inhib_dom"/>
</dbReference>
<proteinExistence type="inferred from homology"/>
<dbReference type="InterPro" id="IPR034086">
    <property type="entry name" value="PMEI_plant"/>
</dbReference>
<dbReference type="PANTHER" id="PTHR36710:SF1">
    <property type="entry name" value="F14J9.2 PROTEIN"/>
    <property type="match status" value="1"/>
</dbReference>
<organism evidence="6 7">
    <name type="scientific">Escallonia herrerae</name>
    <dbReference type="NCBI Taxonomy" id="1293975"/>
    <lineage>
        <taxon>Eukaryota</taxon>
        <taxon>Viridiplantae</taxon>
        <taxon>Streptophyta</taxon>
        <taxon>Embryophyta</taxon>
        <taxon>Tracheophyta</taxon>
        <taxon>Spermatophyta</taxon>
        <taxon>Magnoliopsida</taxon>
        <taxon>eudicotyledons</taxon>
        <taxon>Gunneridae</taxon>
        <taxon>Pentapetalae</taxon>
        <taxon>asterids</taxon>
        <taxon>campanulids</taxon>
        <taxon>Escalloniales</taxon>
        <taxon>Escalloniaceae</taxon>
        <taxon>Escallonia</taxon>
    </lineage>
</organism>
<dbReference type="Proteomes" id="UP001188597">
    <property type="component" value="Unassembled WGS sequence"/>
</dbReference>
<reference evidence="6" key="1">
    <citation type="submission" date="2022-12" db="EMBL/GenBank/DDBJ databases">
        <title>Draft genome assemblies for two species of Escallonia (Escalloniales).</title>
        <authorList>
            <person name="Chanderbali A."/>
            <person name="Dervinis C."/>
            <person name="Anghel I."/>
            <person name="Soltis D."/>
            <person name="Soltis P."/>
            <person name="Zapata F."/>
        </authorList>
    </citation>
    <scope>NUCLEOTIDE SEQUENCE</scope>
    <source>
        <strain evidence="6">UCBG64.0493</strain>
        <tissue evidence="6">Leaf</tissue>
    </source>
</reference>
<keyword evidence="1 4" id="KW-0732">Signal</keyword>
<dbReference type="Gene3D" id="1.20.140.40">
    <property type="entry name" value="Invertase/pectin methylesterase inhibitor family protein"/>
    <property type="match status" value="1"/>
</dbReference>
<name>A0AA88WP53_9ASTE</name>